<dbReference type="AlphaFoldDB" id="A0A9P0MPG3"/>
<evidence type="ECO:0008006" key="4">
    <source>
        <dbReference type="Google" id="ProtNLM"/>
    </source>
</evidence>
<organism evidence="2 3">
    <name type="scientific">Nezara viridula</name>
    <name type="common">Southern green stink bug</name>
    <name type="synonym">Cimex viridulus</name>
    <dbReference type="NCBI Taxonomy" id="85310"/>
    <lineage>
        <taxon>Eukaryota</taxon>
        <taxon>Metazoa</taxon>
        <taxon>Ecdysozoa</taxon>
        <taxon>Arthropoda</taxon>
        <taxon>Hexapoda</taxon>
        <taxon>Insecta</taxon>
        <taxon>Pterygota</taxon>
        <taxon>Neoptera</taxon>
        <taxon>Paraneoptera</taxon>
        <taxon>Hemiptera</taxon>
        <taxon>Heteroptera</taxon>
        <taxon>Panheteroptera</taxon>
        <taxon>Pentatomomorpha</taxon>
        <taxon>Pentatomoidea</taxon>
        <taxon>Pentatomidae</taxon>
        <taxon>Pentatominae</taxon>
        <taxon>Nezara</taxon>
    </lineage>
</organism>
<accession>A0A9P0MPG3</accession>
<sequence>MKYYMAILLLFYVTSGSSRFLNDSVSFDDKSNESNKEIMAHQSEYIIKPVVSIRMNKCTRTLCCPWQLRCGTHYSCYDHKSDILDMIPCLGNQTILNITRTV</sequence>
<evidence type="ECO:0000256" key="1">
    <source>
        <dbReference type="SAM" id="SignalP"/>
    </source>
</evidence>
<dbReference type="EMBL" id="OV725080">
    <property type="protein sequence ID" value="CAH1397902.1"/>
    <property type="molecule type" value="Genomic_DNA"/>
</dbReference>
<name>A0A9P0MPG3_NEZVI</name>
<keyword evidence="1" id="KW-0732">Signal</keyword>
<evidence type="ECO:0000313" key="3">
    <source>
        <dbReference type="Proteomes" id="UP001152798"/>
    </source>
</evidence>
<dbReference type="Proteomes" id="UP001152798">
    <property type="component" value="Chromosome 4"/>
</dbReference>
<gene>
    <name evidence="2" type="ORF">NEZAVI_LOCUS7649</name>
</gene>
<feature type="signal peptide" evidence="1">
    <location>
        <begin position="1"/>
        <end position="16"/>
    </location>
</feature>
<feature type="chain" id="PRO_5040450939" description="Neuropeptide" evidence="1">
    <location>
        <begin position="17"/>
        <end position="102"/>
    </location>
</feature>
<proteinExistence type="predicted"/>
<evidence type="ECO:0000313" key="2">
    <source>
        <dbReference type="EMBL" id="CAH1397902.1"/>
    </source>
</evidence>
<keyword evidence="3" id="KW-1185">Reference proteome</keyword>
<reference evidence="2" key="1">
    <citation type="submission" date="2022-01" db="EMBL/GenBank/DDBJ databases">
        <authorList>
            <person name="King R."/>
        </authorList>
    </citation>
    <scope>NUCLEOTIDE SEQUENCE</scope>
</reference>
<protein>
    <recommendedName>
        <fullName evidence="4">Neuropeptide</fullName>
    </recommendedName>
</protein>